<keyword evidence="2" id="KW-1185">Reference proteome</keyword>
<accession>A0A9D4CPP9</accession>
<protein>
    <submittedName>
        <fullName evidence="1">Uncharacterized protein</fullName>
    </submittedName>
</protein>
<dbReference type="EMBL" id="JAIWYP010000012">
    <property type="protein sequence ID" value="KAH3729318.1"/>
    <property type="molecule type" value="Genomic_DNA"/>
</dbReference>
<name>A0A9D4CPP9_DREPO</name>
<proteinExistence type="predicted"/>
<gene>
    <name evidence="1" type="ORF">DPMN_055285</name>
</gene>
<dbReference type="AlphaFoldDB" id="A0A9D4CPP9"/>
<organism evidence="1 2">
    <name type="scientific">Dreissena polymorpha</name>
    <name type="common">Zebra mussel</name>
    <name type="synonym">Mytilus polymorpha</name>
    <dbReference type="NCBI Taxonomy" id="45954"/>
    <lineage>
        <taxon>Eukaryota</taxon>
        <taxon>Metazoa</taxon>
        <taxon>Spiralia</taxon>
        <taxon>Lophotrochozoa</taxon>
        <taxon>Mollusca</taxon>
        <taxon>Bivalvia</taxon>
        <taxon>Autobranchia</taxon>
        <taxon>Heteroconchia</taxon>
        <taxon>Euheterodonta</taxon>
        <taxon>Imparidentia</taxon>
        <taxon>Neoheterodontei</taxon>
        <taxon>Myida</taxon>
        <taxon>Dreissenoidea</taxon>
        <taxon>Dreissenidae</taxon>
        <taxon>Dreissena</taxon>
    </lineage>
</organism>
<evidence type="ECO:0000313" key="1">
    <source>
        <dbReference type="EMBL" id="KAH3729318.1"/>
    </source>
</evidence>
<dbReference type="PANTHER" id="PTHR47018:SF2">
    <property type="entry name" value="TESMIN_TSO1-LIKE CXC DOMAIN-CONTAINING PROTEIN"/>
    <property type="match status" value="1"/>
</dbReference>
<sequence>MLVYISHSGLTRTQLHMMLGHAIYERDRSRSPLTAFNRIGACSSYQTIRSSRSLLASYAVKCSEDGETPIPSSFTKEDYIMAGMDNSDYADKSSISGTEGSHYAALVVFQDATVNRPLSKHTVSNTGISHAHPILKTKLPCQEVPPHIKPIVRPASSQDMLLHPETKQATLLDTQTARNVATKREFTISVLRNGSEIENPHIWAAVHMLVSSDVVPMMRVVFLSIIPRPITERATVRHCFTNCQSVRRQLNQESLAIWCDEGVFALAADIYLHETNKFSDLFLCMGPFHWTRVLLRCQGKLL</sequence>
<dbReference type="Proteomes" id="UP000828390">
    <property type="component" value="Unassembled WGS sequence"/>
</dbReference>
<comment type="caution">
    <text evidence="1">The sequence shown here is derived from an EMBL/GenBank/DDBJ whole genome shotgun (WGS) entry which is preliminary data.</text>
</comment>
<dbReference type="PANTHER" id="PTHR47018">
    <property type="entry name" value="CXC DOMAIN-CONTAINING PROTEIN-RELATED"/>
    <property type="match status" value="1"/>
</dbReference>
<reference evidence="1" key="1">
    <citation type="journal article" date="2019" name="bioRxiv">
        <title>The Genome of the Zebra Mussel, Dreissena polymorpha: A Resource for Invasive Species Research.</title>
        <authorList>
            <person name="McCartney M.A."/>
            <person name="Auch B."/>
            <person name="Kono T."/>
            <person name="Mallez S."/>
            <person name="Zhang Y."/>
            <person name="Obille A."/>
            <person name="Becker A."/>
            <person name="Abrahante J.E."/>
            <person name="Garbe J."/>
            <person name="Badalamenti J.P."/>
            <person name="Herman A."/>
            <person name="Mangelson H."/>
            <person name="Liachko I."/>
            <person name="Sullivan S."/>
            <person name="Sone E.D."/>
            <person name="Koren S."/>
            <person name="Silverstein K.A.T."/>
            <person name="Beckman K.B."/>
            <person name="Gohl D.M."/>
        </authorList>
    </citation>
    <scope>NUCLEOTIDE SEQUENCE</scope>
    <source>
        <strain evidence="1">Duluth1</strain>
        <tissue evidence="1">Whole animal</tissue>
    </source>
</reference>
<reference evidence="1" key="2">
    <citation type="submission" date="2020-11" db="EMBL/GenBank/DDBJ databases">
        <authorList>
            <person name="McCartney M.A."/>
            <person name="Auch B."/>
            <person name="Kono T."/>
            <person name="Mallez S."/>
            <person name="Becker A."/>
            <person name="Gohl D.M."/>
            <person name="Silverstein K.A.T."/>
            <person name="Koren S."/>
            <person name="Bechman K.B."/>
            <person name="Herman A."/>
            <person name="Abrahante J.E."/>
            <person name="Garbe J."/>
        </authorList>
    </citation>
    <scope>NUCLEOTIDE SEQUENCE</scope>
    <source>
        <strain evidence="1">Duluth1</strain>
        <tissue evidence="1">Whole animal</tissue>
    </source>
</reference>
<evidence type="ECO:0000313" key="2">
    <source>
        <dbReference type="Proteomes" id="UP000828390"/>
    </source>
</evidence>